<dbReference type="SUPFAM" id="SSF82693">
    <property type="entry name" value="Multidrug efflux transporter AcrB pore domain, PN1, PN2, PC1 and PC2 subdomains"/>
    <property type="match status" value="2"/>
</dbReference>
<feature type="transmembrane region" description="Helical" evidence="2">
    <location>
        <begin position="482"/>
        <end position="506"/>
    </location>
</feature>
<proteinExistence type="predicted"/>
<feature type="transmembrane region" description="Helical" evidence="2">
    <location>
        <begin position="1004"/>
        <end position="1025"/>
    </location>
</feature>
<dbReference type="Gene3D" id="3.30.70.1320">
    <property type="entry name" value="Multidrug efflux transporter AcrB pore domain like"/>
    <property type="match status" value="1"/>
</dbReference>
<feature type="transmembrane region" description="Helical" evidence="2">
    <location>
        <begin position="572"/>
        <end position="596"/>
    </location>
</feature>
<feature type="transmembrane region" description="Helical" evidence="2">
    <location>
        <begin position="451"/>
        <end position="476"/>
    </location>
</feature>
<dbReference type="PRINTS" id="PR00702">
    <property type="entry name" value="ACRIFLAVINRP"/>
</dbReference>
<dbReference type="SUPFAM" id="SSF82866">
    <property type="entry name" value="Multidrug efflux transporter AcrB transmembrane domain"/>
    <property type="match status" value="2"/>
</dbReference>
<reference evidence="3" key="2">
    <citation type="submission" date="2021-08" db="EMBL/GenBank/DDBJ databases">
        <authorList>
            <person name="Tani A."/>
            <person name="Ola A."/>
            <person name="Ogura Y."/>
            <person name="Katsura K."/>
            <person name="Hayashi T."/>
        </authorList>
    </citation>
    <scope>NUCLEOTIDE SEQUENCE</scope>
    <source>
        <strain evidence="3">DSM 23632</strain>
    </source>
</reference>
<reference evidence="3" key="1">
    <citation type="journal article" date="2021" name="Front. Microbiol.">
        <title>Comprehensive Comparative Genomics and Phenotyping of Methylobacterium Species.</title>
        <authorList>
            <person name="Alessa O."/>
            <person name="Ogura Y."/>
            <person name="Fujitani Y."/>
            <person name="Takami H."/>
            <person name="Hayashi T."/>
            <person name="Sahin N."/>
            <person name="Tani A."/>
        </authorList>
    </citation>
    <scope>NUCLEOTIDE SEQUENCE</scope>
    <source>
        <strain evidence="3">DSM 23632</strain>
    </source>
</reference>
<dbReference type="PANTHER" id="PTHR32063">
    <property type="match status" value="1"/>
</dbReference>
<feature type="transmembrane region" description="Helical" evidence="2">
    <location>
        <begin position="953"/>
        <end position="970"/>
    </location>
</feature>
<feature type="transmembrane region" description="Helical" evidence="2">
    <location>
        <begin position="22"/>
        <end position="39"/>
    </location>
</feature>
<dbReference type="InterPro" id="IPR001036">
    <property type="entry name" value="Acrflvin-R"/>
</dbReference>
<accession>A0ABQ4U1M0</accession>
<dbReference type="PANTHER" id="PTHR32063:SF4">
    <property type="entry name" value="SLR6043 PROTEIN"/>
    <property type="match status" value="1"/>
</dbReference>
<protein>
    <submittedName>
        <fullName evidence="3">Cobalt-zinc-cadmium resistance protein CzcA</fullName>
    </submittedName>
</protein>
<gene>
    <name evidence="3" type="primary">czcA_3</name>
    <name evidence="3" type="ORF">MPOCJGCO_3473</name>
</gene>
<feature type="transmembrane region" description="Helical" evidence="2">
    <location>
        <begin position="342"/>
        <end position="364"/>
    </location>
</feature>
<evidence type="ECO:0000256" key="2">
    <source>
        <dbReference type="SAM" id="Phobius"/>
    </source>
</evidence>
<sequence>MEQAPSGPQAALVALSVRAPRVVLALACALLAYGLYALAGARYDVFPEFAPPTVVIQTEAPGLDPEQVEVLVTQAIEVSVNGLPGLESLRSSSIQGLSVITALFRAGSDVDRVRQRVGERLAALAGRLPQGVMPPAMTALTSSTSTVLLVGLTAQNRDALDLRTIADWTVRLRLLAVPGVSQVSVYGGAVRSLQVQVRPSDLIRFRVGLNDVLAAARKGTGVRGAGFVDTANQRVVLRTDGQALSPEELGRTVLINEGGASVVLSDVASVVSAPEPPIGAALVDGRPGVLLMVGAQLGADTRAVTARLEAALDELRPGLAREGVALRPDLFRPADFIDVANGYVLQALALGGGLVVIVLFVFLADWRTSLISAAAIPLSLIAAALALQACGESLNTMTLGGLALAIGEVVDDAVIGVENVVRRLREARARGGEVQAWRVVRDAILEVRTAVAYATFAVLLMFLPVLALTGVAGRLFGPLALAYVFAVVASLAVALTVTPALSLLLLGDRPRERGDSLSPRMRAPAIEAEHEARASAPGRLPSGQGAREPPVVRWSRGAYVRLLARIGRRPRLVVAAGALATLSGAALLPLLGGAFLPDLKEGHLILHMAAAPGTSLRESERLGVRITEGLQAIPGIRAVASQIGRAEAGQDTAGTHYSEIHVDLDRGLDGAAQKRVEARIRDLTLGFPGAAFSLKTFLTERIEETVSGHTAPVVVNLIGRDLDRIEAAARSVAQELAEVKGARDVQQVSPAGLPQITAALRPADLRHWGLSAIEVLEAVRTAYQGDVVGQTYVGNAVFNVLVILEERVRGRLAGVGDLPLRTPGGRSIRLSQVADIYETAGRYQVQHQGAQRVMAVTANVVGRDVAGFVEAAKRKVAREVRLPEGVYVSFAGAAEAQERARRDLAVHAALAGFGILILLALVTGSAANLMLVLVNLPFAFVGGVVSVAATGGVLSLGSIVGFVTLFGISLRNTVMMIAHYEHLVGVEGRAWDAATAIEGAADRLVPILMTSLVTGLGLLPLALGAGEPGREIEGPMAIVILGGLVTSTVLNLLILPTLALRFARFRAQGRGDGKGDGKGHGKERDGLLPARTG</sequence>
<dbReference type="Gene3D" id="3.30.70.1430">
    <property type="entry name" value="Multidrug efflux transporter AcrB pore domain"/>
    <property type="match status" value="2"/>
</dbReference>
<keyword evidence="2" id="KW-0812">Transmembrane</keyword>
<feature type="region of interest" description="Disordered" evidence="1">
    <location>
        <begin position="1069"/>
        <end position="1093"/>
    </location>
</feature>
<organism evidence="3 4">
    <name type="scientific">Methylobacterium trifolii</name>
    <dbReference type="NCBI Taxonomy" id="1003092"/>
    <lineage>
        <taxon>Bacteria</taxon>
        <taxon>Pseudomonadati</taxon>
        <taxon>Pseudomonadota</taxon>
        <taxon>Alphaproteobacteria</taxon>
        <taxon>Hyphomicrobiales</taxon>
        <taxon>Methylobacteriaceae</taxon>
        <taxon>Methylobacterium</taxon>
    </lineage>
</organism>
<feature type="transmembrane region" description="Helical" evidence="2">
    <location>
        <begin position="370"/>
        <end position="387"/>
    </location>
</feature>
<keyword evidence="2" id="KW-0472">Membrane</keyword>
<dbReference type="Gene3D" id="1.20.1640.10">
    <property type="entry name" value="Multidrug efflux transporter AcrB transmembrane domain"/>
    <property type="match status" value="2"/>
</dbReference>
<dbReference type="Gene3D" id="3.30.70.1440">
    <property type="entry name" value="Multidrug efflux transporter AcrB pore domain"/>
    <property type="match status" value="1"/>
</dbReference>
<evidence type="ECO:0000313" key="4">
    <source>
        <dbReference type="Proteomes" id="UP001055057"/>
    </source>
</evidence>
<dbReference type="Proteomes" id="UP001055057">
    <property type="component" value="Unassembled WGS sequence"/>
</dbReference>
<comment type="caution">
    <text evidence="3">The sequence shown here is derived from an EMBL/GenBank/DDBJ whole genome shotgun (WGS) entry which is preliminary data.</text>
</comment>
<evidence type="ECO:0000256" key="1">
    <source>
        <dbReference type="SAM" id="MobiDB-lite"/>
    </source>
</evidence>
<evidence type="ECO:0000313" key="3">
    <source>
        <dbReference type="EMBL" id="GJE61351.1"/>
    </source>
</evidence>
<feature type="transmembrane region" description="Helical" evidence="2">
    <location>
        <begin position="904"/>
        <end position="922"/>
    </location>
</feature>
<dbReference type="Pfam" id="PF00873">
    <property type="entry name" value="ACR_tran"/>
    <property type="match status" value="1"/>
</dbReference>
<dbReference type="InterPro" id="IPR027463">
    <property type="entry name" value="AcrB_DN_DC_subdom"/>
</dbReference>
<dbReference type="EMBL" id="BPRB01000206">
    <property type="protein sequence ID" value="GJE61351.1"/>
    <property type="molecule type" value="Genomic_DNA"/>
</dbReference>
<keyword evidence="4" id="KW-1185">Reference proteome</keyword>
<feature type="transmembrane region" description="Helical" evidence="2">
    <location>
        <begin position="1037"/>
        <end position="1060"/>
    </location>
</feature>
<dbReference type="Gene3D" id="3.30.2090.10">
    <property type="entry name" value="Multidrug efflux transporter AcrB TolC docking domain, DN and DC subdomains"/>
    <property type="match status" value="2"/>
</dbReference>
<dbReference type="SUPFAM" id="SSF82714">
    <property type="entry name" value="Multidrug efflux transporter AcrB TolC docking domain, DN and DC subdomains"/>
    <property type="match status" value="2"/>
</dbReference>
<feature type="compositionally biased region" description="Basic and acidic residues" evidence="1">
    <location>
        <begin position="1069"/>
        <end position="1086"/>
    </location>
</feature>
<dbReference type="RefSeq" id="WP_238183914.1">
    <property type="nucleotide sequence ID" value="NZ_BPRB01000206.1"/>
</dbReference>
<keyword evidence="2" id="KW-1133">Transmembrane helix</keyword>
<name>A0ABQ4U1M0_9HYPH</name>